<dbReference type="GO" id="GO:0006357">
    <property type="term" value="P:regulation of transcription by RNA polymerase II"/>
    <property type="evidence" value="ECO:0007669"/>
    <property type="project" value="TreeGrafter"/>
</dbReference>
<dbReference type="AlphaFoldDB" id="A0A8H3EQF3"/>
<dbReference type="InterPro" id="IPR051061">
    <property type="entry name" value="Zinc_finger_trans_reg"/>
</dbReference>
<comment type="subcellular location">
    <subcellularLocation>
        <location evidence="1">Nucleus</location>
    </subcellularLocation>
</comment>
<keyword evidence="4" id="KW-0862">Zinc</keyword>
<keyword evidence="2" id="KW-0479">Metal-binding</keyword>
<keyword evidence="3 8" id="KW-0863">Zinc-finger</keyword>
<name>A0A8H3EQF3_9LECA</name>
<gene>
    <name evidence="10" type="ORF">IMSHALPRED_008390</name>
</gene>
<dbReference type="SMART" id="SM00355">
    <property type="entry name" value="ZnF_C2H2"/>
    <property type="match status" value="3"/>
</dbReference>
<evidence type="ECO:0000256" key="5">
    <source>
        <dbReference type="ARBA" id="ARBA00023015"/>
    </source>
</evidence>
<evidence type="ECO:0000256" key="7">
    <source>
        <dbReference type="ARBA" id="ARBA00023242"/>
    </source>
</evidence>
<dbReference type="Gene3D" id="3.30.160.60">
    <property type="entry name" value="Classic Zinc Finger"/>
    <property type="match status" value="1"/>
</dbReference>
<organism evidence="10 11">
    <name type="scientific">Imshaugia aleurites</name>
    <dbReference type="NCBI Taxonomy" id="172621"/>
    <lineage>
        <taxon>Eukaryota</taxon>
        <taxon>Fungi</taxon>
        <taxon>Dikarya</taxon>
        <taxon>Ascomycota</taxon>
        <taxon>Pezizomycotina</taxon>
        <taxon>Lecanoromycetes</taxon>
        <taxon>OSLEUM clade</taxon>
        <taxon>Lecanoromycetidae</taxon>
        <taxon>Lecanorales</taxon>
        <taxon>Lecanorineae</taxon>
        <taxon>Parmeliaceae</taxon>
        <taxon>Imshaugia</taxon>
    </lineage>
</organism>
<dbReference type="OrthoDB" id="2687452at2759"/>
<dbReference type="EMBL" id="CAJPDT010000006">
    <property type="protein sequence ID" value="CAF9909524.1"/>
    <property type="molecule type" value="Genomic_DNA"/>
</dbReference>
<keyword evidence="5" id="KW-0805">Transcription regulation</keyword>
<evidence type="ECO:0000256" key="4">
    <source>
        <dbReference type="ARBA" id="ARBA00022833"/>
    </source>
</evidence>
<evidence type="ECO:0000313" key="11">
    <source>
        <dbReference type="Proteomes" id="UP000664534"/>
    </source>
</evidence>
<dbReference type="InterPro" id="IPR013087">
    <property type="entry name" value="Znf_C2H2_type"/>
</dbReference>
<evidence type="ECO:0000259" key="9">
    <source>
        <dbReference type="PROSITE" id="PS50157"/>
    </source>
</evidence>
<keyword evidence="6" id="KW-0804">Transcription</keyword>
<proteinExistence type="predicted"/>
<sequence length="217" mass="23696">MDCHVGAPAFSPSYAIAALAHRSHLYESDPLPNTRLMAGDDDMVGKSLGEKFSSQPTFLCLYPGCEFGCPDEVLLDRHVESHFNNIHGAPSREVMVPGNLAFQESVSPYQHGPPRVYKSSPILNLMPPSLENPVDGFPKASEDQFPCKHGSCSISFKRAADLERHARAHQPGPKEYECPGPGCAQKGAKGFTRKDKLADHWKGKHLGALGEMGAWLM</sequence>
<dbReference type="PANTHER" id="PTHR46179:SF13">
    <property type="entry name" value="C2H2-TYPE DOMAIN-CONTAINING PROTEIN"/>
    <property type="match status" value="1"/>
</dbReference>
<evidence type="ECO:0000256" key="2">
    <source>
        <dbReference type="ARBA" id="ARBA00022723"/>
    </source>
</evidence>
<evidence type="ECO:0000256" key="8">
    <source>
        <dbReference type="PROSITE-ProRule" id="PRU00042"/>
    </source>
</evidence>
<dbReference type="PROSITE" id="PS50157">
    <property type="entry name" value="ZINC_FINGER_C2H2_2"/>
    <property type="match status" value="1"/>
</dbReference>
<keyword evidence="7" id="KW-0539">Nucleus</keyword>
<feature type="domain" description="C2H2-type" evidence="9">
    <location>
        <begin position="145"/>
        <end position="169"/>
    </location>
</feature>
<evidence type="ECO:0000256" key="6">
    <source>
        <dbReference type="ARBA" id="ARBA00023163"/>
    </source>
</evidence>
<reference evidence="10" key="1">
    <citation type="submission" date="2021-03" db="EMBL/GenBank/DDBJ databases">
        <authorList>
            <person name="Tagirdzhanova G."/>
        </authorList>
    </citation>
    <scope>NUCLEOTIDE SEQUENCE</scope>
</reference>
<evidence type="ECO:0000256" key="3">
    <source>
        <dbReference type="ARBA" id="ARBA00022771"/>
    </source>
</evidence>
<keyword evidence="11" id="KW-1185">Reference proteome</keyword>
<accession>A0A8H3EQF3</accession>
<evidence type="ECO:0000313" key="10">
    <source>
        <dbReference type="EMBL" id="CAF9909524.1"/>
    </source>
</evidence>
<protein>
    <recommendedName>
        <fullName evidence="9">C2H2-type domain-containing protein</fullName>
    </recommendedName>
</protein>
<dbReference type="PANTHER" id="PTHR46179">
    <property type="entry name" value="ZINC FINGER PROTEIN"/>
    <property type="match status" value="1"/>
</dbReference>
<dbReference type="GO" id="GO:0008270">
    <property type="term" value="F:zinc ion binding"/>
    <property type="evidence" value="ECO:0007669"/>
    <property type="project" value="UniProtKB-KW"/>
</dbReference>
<dbReference type="GO" id="GO:0005634">
    <property type="term" value="C:nucleus"/>
    <property type="evidence" value="ECO:0007669"/>
    <property type="project" value="UniProtKB-SubCell"/>
</dbReference>
<dbReference type="PROSITE" id="PS00028">
    <property type="entry name" value="ZINC_FINGER_C2H2_1"/>
    <property type="match status" value="1"/>
</dbReference>
<comment type="caution">
    <text evidence="10">The sequence shown here is derived from an EMBL/GenBank/DDBJ whole genome shotgun (WGS) entry which is preliminary data.</text>
</comment>
<dbReference type="Proteomes" id="UP000664534">
    <property type="component" value="Unassembled WGS sequence"/>
</dbReference>
<evidence type="ECO:0000256" key="1">
    <source>
        <dbReference type="ARBA" id="ARBA00004123"/>
    </source>
</evidence>